<evidence type="ECO:0000313" key="2">
    <source>
        <dbReference type="EMBL" id="ASC72979.1"/>
    </source>
</evidence>
<dbReference type="EMBL" id="CP021983">
    <property type="protein sequence ID" value="ASC72979.1"/>
    <property type="molecule type" value="Genomic_DNA"/>
</dbReference>
<evidence type="ECO:0000256" key="1">
    <source>
        <dbReference type="SAM" id="Phobius"/>
    </source>
</evidence>
<feature type="transmembrane region" description="Helical" evidence="1">
    <location>
        <begin position="20"/>
        <end position="38"/>
    </location>
</feature>
<reference evidence="2 3" key="1">
    <citation type="journal article" date="2016" name="Biochim. Biophys. Acta">
        <title>Characterization of red-shifted phycobilisomes isolated from the chlorophyll f-containing cyanobacterium Halomicronema hongdechloris.</title>
        <authorList>
            <person name="Li Y."/>
            <person name="Lin Y."/>
            <person name="Garvey C.J."/>
            <person name="Birch D."/>
            <person name="Corkery R.W."/>
            <person name="Loughlin P.C."/>
            <person name="Scheer H."/>
            <person name="Willows R.D."/>
            <person name="Chen M."/>
        </authorList>
    </citation>
    <scope>NUCLEOTIDE SEQUENCE [LARGE SCALE GENOMIC DNA]</scope>
    <source>
        <strain evidence="2 3">C2206</strain>
    </source>
</reference>
<evidence type="ECO:0000313" key="3">
    <source>
        <dbReference type="Proteomes" id="UP000191901"/>
    </source>
</evidence>
<feature type="transmembrane region" description="Helical" evidence="1">
    <location>
        <begin position="50"/>
        <end position="72"/>
    </location>
</feature>
<accession>A0A1Z3HRN0</accession>
<organism evidence="2 3">
    <name type="scientific">Halomicronema hongdechloris C2206</name>
    <dbReference type="NCBI Taxonomy" id="1641165"/>
    <lineage>
        <taxon>Bacteria</taxon>
        <taxon>Bacillati</taxon>
        <taxon>Cyanobacteriota</taxon>
        <taxon>Cyanophyceae</taxon>
        <taxon>Nodosilineales</taxon>
        <taxon>Nodosilineaceae</taxon>
        <taxon>Halomicronema</taxon>
    </lineage>
</organism>
<keyword evidence="1" id="KW-0812">Transmembrane</keyword>
<gene>
    <name evidence="2" type="ORF">XM38_039400</name>
</gene>
<keyword evidence="1" id="KW-0472">Membrane</keyword>
<keyword evidence="1" id="KW-1133">Transmembrane helix</keyword>
<dbReference type="Proteomes" id="UP000191901">
    <property type="component" value="Chromosome"/>
</dbReference>
<proteinExistence type="predicted"/>
<keyword evidence="3" id="KW-1185">Reference proteome</keyword>
<dbReference type="KEGG" id="hhg:XM38_039400"/>
<sequence>MRQPYRQNQLLHWIGISAKLLFATLLVATVLCLLGAVLGVPDAAWSLYTALWPIFWKSALTLICLLAITISLSSL</sequence>
<protein>
    <submittedName>
        <fullName evidence="2">Uncharacterized protein</fullName>
    </submittedName>
</protein>
<dbReference type="AlphaFoldDB" id="A0A1Z3HRN0"/>
<name>A0A1Z3HRN0_9CYAN</name>